<dbReference type="KEGG" id="cmah:C1I91_10660"/>
<dbReference type="AlphaFoldDB" id="A0A410DSR0"/>
<feature type="transmembrane region" description="Helical" evidence="1">
    <location>
        <begin position="78"/>
        <end position="103"/>
    </location>
</feature>
<dbReference type="InterPro" id="IPR002798">
    <property type="entry name" value="SpoIIM-like"/>
</dbReference>
<evidence type="ECO:0000313" key="3">
    <source>
        <dbReference type="Proteomes" id="UP000286268"/>
    </source>
</evidence>
<dbReference type="InterPro" id="IPR014196">
    <property type="entry name" value="SpoIIM"/>
</dbReference>
<protein>
    <submittedName>
        <fullName evidence="2">Stage II sporulation protein M</fullName>
    </submittedName>
</protein>
<dbReference type="PIRSF" id="PIRSF038973">
    <property type="entry name" value="SpoIIM"/>
    <property type="match status" value="1"/>
</dbReference>
<evidence type="ECO:0000313" key="2">
    <source>
        <dbReference type="EMBL" id="QAA32081.1"/>
    </source>
</evidence>
<gene>
    <name evidence="2" type="primary">spoIIM</name>
    <name evidence="2" type="ORF">C1I91_10660</name>
</gene>
<keyword evidence="3" id="KW-1185">Reference proteome</keyword>
<name>A0A410DSR0_9CLOT</name>
<feature type="transmembrane region" description="Helical" evidence="1">
    <location>
        <begin position="171"/>
        <end position="191"/>
    </location>
</feature>
<dbReference type="OrthoDB" id="1707382at2"/>
<reference evidence="2 3" key="1">
    <citation type="submission" date="2018-01" db="EMBL/GenBank/DDBJ databases">
        <title>Genome Sequencing and Assembly of Anaerobacter polyendosporus strain CT4.</title>
        <authorList>
            <person name="Tachaapaikoon C."/>
            <person name="Sutheeworapong S."/>
            <person name="Jenjaroenpun P."/>
            <person name="Wongsurawat T."/>
            <person name="Nookeaw I."/>
            <person name="Cheawchanlertfa P."/>
            <person name="Kosugi A."/>
            <person name="Cheevadhanarak S."/>
            <person name="Ratanakhanokchai K."/>
        </authorList>
    </citation>
    <scope>NUCLEOTIDE SEQUENCE [LARGE SCALE GENOMIC DNA]</scope>
    <source>
        <strain evidence="2 3">CT4</strain>
    </source>
</reference>
<evidence type="ECO:0000256" key="1">
    <source>
        <dbReference type="SAM" id="Phobius"/>
    </source>
</evidence>
<feature type="transmembrane region" description="Helical" evidence="1">
    <location>
        <begin position="123"/>
        <end position="150"/>
    </location>
</feature>
<dbReference type="EMBL" id="CP025746">
    <property type="protein sequence ID" value="QAA32081.1"/>
    <property type="molecule type" value="Genomic_DNA"/>
</dbReference>
<dbReference type="RefSeq" id="WP_128212871.1">
    <property type="nucleotide sequence ID" value="NZ_CP025746.1"/>
</dbReference>
<dbReference type="Pfam" id="PF01944">
    <property type="entry name" value="SpoIIM"/>
    <property type="match status" value="1"/>
</dbReference>
<keyword evidence="1" id="KW-1133">Transmembrane helix</keyword>
<proteinExistence type="predicted"/>
<accession>A0A410DSR0</accession>
<dbReference type="NCBIfam" id="TIGR02831">
    <property type="entry name" value="spo_II_M"/>
    <property type="match status" value="1"/>
</dbReference>
<dbReference type="Proteomes" id="UP000286268">
    <property type="component" value="Chromosome"/>
</dbReference>
<keyword evidence="1" id="KW-0812">Transmembrane</keyword>
<organism evidence="2 3">
    <name type="scientific">Clostridium manihotivorum</name>
    <dbReference type="NCBI Taxonomy" id="2320868"/>
    <lineage>
        <taxon>Bacteria</taxon>
        <taxon>Bacillati</taxon>
        <taxon>Bacillota</taxon>
        <taxon>Clostridia</taxon>
        <taxon>Eubacteriales</taxon>
        <taxon>Clostridiaceae</taxon>
        <taxon>Clostridium</taxon>
    </lineage>
</organism>
<keyword evidence="1" id="KW-0472">Membrane</keyword>
<feature type="transmembrane region" description="Helical" evidence="1">
    <location>
        <begin position="17"/>
        <end position="38"/>
    </location>
</feature>
<sequence length="209" mass="23358">MNAFINKINENLRENKLIYIIITITFIIGLILGVYSTLYMSQSSKSDVTSYFNSFVSSVSDKQINYKDLVIESVKNNLIFFVSILLLGLIFIGAPFVLLIVLGKGFLIGFSFSLLVNVLGNRGIGLALIALLPQNIVIVPFIIICSSLSIQFSMAKLKSKFTKSIMSNEAIVSYINFYLFSAVFLVAGIFLETYIVPNLMKIIIKKFYV</sequence>